<feature type="transmembrane region" description="Helical" evidence="1">
    <location>
        <begin position="151"/>
        <end position="169"/>
    </location>
</feature>
<dbReference type="Proteomes" id="UP000050816">
    <property type="component" value="Unassembled WGS sequence"/>
</dbReference>
<keyword evidence="1" id="KW-0812">Transmembrane</keyword>
<dbReference type="RefSeq" id="WP_056955336.1">
    <property type="nucleotide sequence ID" value="NZ_AZFK01000077.1"/>
</dbReference>
<evidence type="ECO:0000313" key="2">
    <source>
        <dbReference type="EMBL" id="KRL88347.1"/>
    </source>
</evidence>
<proteinExistence type="predicted"/>
<dbReference type="Pfam" id="PF11683">
    <property type="entry name" value="DUF3278"/>
    <property type="match status" value="1"/>
</dbReference>
<sequence>MYAKIMKHFYGITGPLDEYKRGEINRLGNNVILPLFFLLLLSTFVAIMTAYALGPAAAEAILLSYGGFNLFVLMGAMTYLGVAAARLHLTDYEVTAAQLPHARWALLGRTLLMGLAFTVLFHLLSIFMAWLDGAGSFGQLLGLPANLKNSLVAGGVWTLLMLGVAWHRLKVIDD</sequence>
<dbReference type="AlphaFoldDB" id="A0A0R1UFP8"/>
<accession>A0A0R1UFP8</accession>
<feature type="transmembrane region" description="Helical" evidence="1">
    <location>
        <begin position="31"/>
        <end position="53"/>
    </location>
</feature>
<dbReference type="InterPro" id="IPR021697">
    <property type="entry name" value="DUF3278"/>
</dbReference>
<keyword evidence="1" id="KW-1133">Transmembrane helix</keyword>
<evidence type="ECO:0000313" key="3">
    <source>
        <dbReference type="Proteomes" id="UP000050816"/>
    </source>
</evidence>
<organism evidence="2 3">
    <name type="scientific">Limosilactobacillus ingluviei DSM 15946</name>
    <dbReference type="NCBI Taxonomy" id="1423760"/>
    <lineage>
        <taxon>Bacteria</taxon>
        <taxon>Bacillati</taxon>
        <taxon>Bacillota</taxon>
        <taxon>Bacilli</taxon>
        <taxon>Lactobacillales</taxon>
        <taxon>Lactobacillaceae</taxon>
        <taxon>Limosilactobacillus</taxon>
    </lineage>
</organism>
<keyword evidence="1" id="KW-0472">Membrane</keyword>
<feature type="transmembrane region" description="Helical" evidence="1">
    <location>
        <begin position="110"/>
        <end position="131"/>
    </location>
</feature>
<protein>
    <submittedName>
        <fullName evidence="2">Uncharacterized protein</fullName>
    </submittedName>
</protein>
<feature type="transmembrane region" description="Helical" evidence="1">
    <location>
        <begin position="65"/>
        <end position="89"/>
    </location>
</feature>
<name>A0A0R1UFP8_9LACO</name>
<dbReference type="EMBL" id="AZFK01000077">
    <property type="protein sequence ID" value="KRL88347.1"/>
    <property type="molecule type" value="Genomic_DNA"/>
</dbReference>
<comment type="caution">
    <text evidence="2">The sequence shown here is derived from an EMBL/GenBank/DDBJ whole genome shotgun (WGS) entry which is preliminary data.</text>
</comment>
<gene>
    <name evidence="2" type="ORF">FC43_GL000284</name>
</gene>
<evidence type="ECO:0000256" key="1">
    <source>
        <dbReference type="SAM" id="Phobius"/>
    </source>
</evidence>
<dbReference type="PATRIC" id="fig|1423760.3.peg.302"/>
<reference evidence="2 3" key="1">
    <citation type="journal article" date="2015" name="Genome Announc.">
        <title>Expanding the biotechnology potential of lactobacilli through comparative genomics of 213 strains and associated genera.</title>
        <authorList>
            <person name="Sun Z."/>
            <person name="Harris H.M."/>
            <person name="McCann A."/>
            <person name="Guo C."/>
            <person name="Argimon S."/>
            <person name="Zhang W."/>
            <person name="Yang X."/>
            <person name="Jeffery I.B."/>
            <person name="Cooney J.C."/>
            <person name="Kagawa T.F."/>
            <person name="Liu W."/>
            <person name="Song Y."/>
            <person name="Salvetti E."/>
            <person name="Wrobel A."/>
            <person name="Rasinkangas P."/>
            <person name="Parkhill J."/>
            <person name="Rea M.C."/>
            <person name="O'Sullivan O."/>
            <person name="Ritari J."/>
            <person name="Douillard F.P."/>
            <person name="Paul Ross R."/>
            <person name="Yang R."/>
            <person name="Briner A.E."/>
            <person name="Felis G.E."/>
            <person name="de Vos W.M."/>
            <person name="Barrangou R."/>
            <person name="Klaenhammer T.R."/>
            <person name="Caufield P.W."/>
            <person name="Cui Y."/>
            <person name="Zhang H."/>
            <person name="O'Toole P.W."/>
        </authorList>
    </citation>
    <scope>NUCLEOTIDE SEQUENCE [LARGE SCALE GENOMIC DNA]</scope>
    <source>
        <strain evidence="2 3">DSM 15946</strain>
    </source>
</reference>